<dbReference type="InterPro" id="IPR056203">
    <property type="entry name" value="Cds6_C"/>
</dbReference>
<dbReference type="RefSeq" id="WP_261501527.1">
    <property type="nucleotide sequence ID" value="NZ_JAODYH010000007.1"/>
</dbReference>
<feature type="signal peptide" evidence="6">
    <location>
        <begin position="1"/>
        <end position="19"/>
    </location>
</feature>
<dbReference type="PANTHER" id="PTHR44835">
    <property type="entry name" value="UDP-N-ACETYLGLUCOSAMINE--PEPTIDE N-ACETYLGLUCOSAMINYLTRANSFERASE SPINDLY-RELATED"/>
    <property type="match status" value="1"/>
</dbReference>
<evidence type="ECO:0000256" key="6">
    <source>
        <dbReference type="SAM" id="SignalP"/>
    </source>
</evidence>
<accession>A0ABT2PPX9</accession>
<dbReference type="SUPFAM" id="SSF54427">
    <property type="entry name" value="NTF2-like"/>
    <property type="match status" value="1"/>
</dbReference>
<feature type="repeat" description="TPR" evidence="4">
    <location>
        <begin position="87"/>
        <end position="120"/>
    </location>
</feature>
<evidence type="ECO:0000259" key="7">
    <source>
        <dbReference type="Pfam" id="PF24125"/>
    </source>
</evidence>
<name>A0ABT2PPX9_9BURK</name>
<evidence type="ECO:0000256" key="3">
    <source>
        <dbReference type="ARBA" id="ARBA00022679"/>
    </source>
</evidence>
<gene>
    <name evidence="8" type="ORF">N0K08_16770</name>
</gene>
<dbReference type="InterPro" id="IPR011990">
    <property type="entry name" value="TPR-like_helical_dom_sf"/>
</dbReference>
<dbReference type="Gene3D" id="1.25.40.10">
    <property type="entry name" value="Tetratricopeptide repeat domain"/>
    <property type="match status" value="1"/>
</dbReference>
<evidence type="ECO:0000313" key="9">
    <source>
        <dbReference type="Proteomes" id="UP001525968"/>
    </source>
</evidence>
<protein>
    <submittedName>
        <fullName evidence="8">Tetratricopeptide repeat protein</fullName>
    </submittedName>
</protein>
<feature type="region of interest" description="Disordered" evidence="5">
    <location>
        <begin position="257"/>
        <end position="277"/>
    </location>
</feature>
<feature type="compositionally biased region" description="Low complexity" evidence="5">
    <location>
        <begin position="182"/>
        <end position="194"/>
    </location>
</feature>
<dbReference type="InterPro" id="IPR019734">
    <property type="entry name" value="TPR_rpt"/>
</dbReference>
<sequence>MLAVLAAWGIALCSLSAHASRSVDEVAQLLDQGNAKQAAKQAETYLKQNPGDVEMRFMQGVIATEQKQSAQAIKIFSTLIRDYPNMPEPYNNLAVLYAADGQERKAAEALEQAIRTNPSYTTAHENLGDLYARMASEAYSKALQLDGSRKAIPPKLALITQLVPGQQTPAKTLVAAASTSAAAAPSAPRATQAEAKVEPKQEAKTEKKPEVLAVASAQTAPKVEAKAPVKSTPAVVAPVAAAAPVVAAAVKAEAPKVEVKPAKPSAAEAAPAPAEKPAVAAKPAAQVAAAEVESAVNAWAAAWQKQDMARYLNAYSEKFVPADGTSLDKWKEARRVRIVGKDNITVALQNVRVSVDGDQATAKFRQRYVAGSLNSTTRKTLALRHEKGSWRIVRESTGG</sequence>
<evidence type="ECO:0000256" key="1">
    <source>
        <dbReference type="ARBA" id="ARBA00004922"/>
    </source>
</evidence>
<dbReference type="SMART" id="SM00028">
    <property type="entry name" value="TPR"/>
    <property type="match status" value="3"/>
</dbReference>
<keyword evidence="9" id="KW-1185">Reference proteome</keyword>
<dbReference type="Gene3D" id="3.10.450.50">
    <property type="match status" value="1"/>
</dbReference>
<reference evidence="8 9" key="1">
    <citation type="submission" date="2022-09" db="EMBL/GenBank/DDBJ databases">
        <title>Draft genome of isolate Be4.</title>
        <authorList>
            <person name="Sanchez-Castro I."/>
            <person name="Martinez-Rodriguez P."/>
            <person name="Descostes M."/>
            <person name="Merroun M."/>
        </authorList>
    </citation>
    <scope>NUCLEOTIDE SEQUENCE [LARGE SCALE GENOMIC DNA]</scope>
    <source>
        <strain evidence="8 9">Be4</strain>
    </source>
</reference>
<dbReference type="Pfam" id="PF13432">
    <property type="entry name" value="TPR_16"/>
    <property type="match status" value="2"/>
</dbReference>
<evidence type="ECO:0000256" key="5">
    <source>
        <dbReference type="SAM" id="MobiDB-lite"/>
    </source>
</evidence>
<dbReference type="PROSITE" id="PS50005">
    <property type="entry name" value="TPR"/>
    <property type="match status" value="1"/>
</dbReference>
<comment type="pathway">
    <text evidence="1">Protein modification; protein glycosylation.</text>
</comment>
<proteinExistence type="predicted"/>
<dbReference type="Proteomes" id="UP001525968">
    <property type="component" value="Unassembled WGS sequence"/>
</dbReference>
<dbReference type="PANTHER" id="PTHR44835:SF1">
    <property type="entry name" value="PROTEIN O-GLCNAC TRANSFERASE"/>
    <property type="match status" value="1"/>
</dbReference>
<dbReference type="SUPFAM" id="SSF48452">
    <property type="entry name" value="TPR-like"/>
    <property type="match status" value="1"/>
</dbReference>
<evidence type="ECO:0000256" key="2">
    <source>
        <dbReference type="ARBA" id="ARBA00022676"/>
    </source>
</evidence>
<dbReference type="EMBL" id="JAODYH010000007">
    <property type="protein sequence ID" value="MCT9812298.1"/>
    <property type="molecule type" value="Genomic_DNA"/>
</dbReference>
<comment type="caution">
    <text evidence="8">The sequence shown here is derived from an EMBL/GenBank/DDBJ whole genome shotgun (WGS) entry which is preliminary data.</text>
</comment>
<dbReference type="Pfam" id="PF24125">
    <property type="entry name" value="Cds6_C"/>
    <property type="match status" value="1"/>
</dbReference>
<keyword evidence="2" id="KW-0328">Glycosyltransferase</keyword>
<keyword evidence="6" id="KW-0732">Signal</keyword>
<dbReference type="InterPro" id="IPR051939">
    <property type="entry name" value="Glycosyltr_41/O-GlcNAc_trsf"/>
</dbReference>
<keyword evidence="4" id="KW-0802">TPR repeat</keyword>
<feature type="domain" description="Cds6 C-terminal" evidence="7">
    <location>
        <begin position="292"/>
        <end position="395"/>
    </location>
</feature>
<dbReference type="InterPro" id="IPR032710">
    <property type="entry name" value="NTF2-like_dom_sf"/>
</dbReference>
<feature type="compositionally biased region" description="Basic and acidic residues" evidence="5">
    <location>
        <begin position="195"/>
        <end position="208"/>
    </location>
</feature>
<organism evidence="8 9">
    <name type="scientific">Acidovorax bellezanensis</name>
    <dbReference type="NCBI Taxonomy" id="2976702"/>
    <lineage>
        <taxon>Bacteria</taxon>
        <taxon>Pseudomonadati</taxon>
        <taxon>Pseudomonadota</taxon>
        <taxon>Betaproteobacteria</taxon>
        <taxon>Burkholderiales</taxon>
        <taxon>Comamonadaceae</taxon>
        <taxon>Acidovorax</taxon>
    </lineage>
</organism>
<feature type="chain" id="PRO_5047097300" evidence="6">
    <location>
        <begin position="20"/>
        <end position="399"/>
    </location>
</feature>
<evidence type="ECO:0000256" key="4">
    <source>
        <dbReference type="PROSITE-ProRule" id="PRU00339"/>
    </source>
</evidence>
<evidence type="ECO:0000313" key="8">
    <source>
        <dbReference type="EMBL" id="MCT9812298.1"/>
    </source>
</evidence>
<feature type="region of interest" description="Disordered" evidence="5">
    <location>
        <begin position="182"/>
        <end position="208"/>
    </location>
</feature>
<keyword evidence="3" id="KW-0808">Transferase</keyword>
<feature type="compositionally biased region" description="Low complexity" evidence="5">
    <location>
        <begin position="262"/>
        <end position="277"/>
    </location>
</feature>